<dbReference type="Proteomes" id="UP000441399">
    <property type="component" value="Unassembled WGS sequence"/>
</dbReference>
<proteinExistence type="predicted"/>
<evidence type="ECO:0000256" key="1">
    <source>
        <dbReference type="ARBA" id="ARBA00012417"/>
    </source>
</evidence>
<dbReference type="GO" id="GO:0009360">
    <property type="term" value="C:DNA polymerase III complex"/>
    <property type="evidence" value="ECO:0007669"/>
    <property type="project" value="TreeGrafter"/>
</dbReference>
<dbReference type="EMBL" id="CACSIO010000012">
    <property type="protein sequence ID" value="CAA0109311.1"/>
    <property type="molecule type" value="Genomic_DNA"/>
</dbReference>
<dbReference type="Pfam" id="PF13177">
    <property type="entry name" value="DNA_pol3_delta2"/>
    <property type="match status" value="1"/>
</dbReference>
<dbReference type="OrthoDB" id="9811073at2"/>
<evidence type="ECO:0000313" key="4">
    <source>
        <dbReference type="EMBL" id="CAA0094004.1"/>
    </source>
</evidence>
<dbReference type="Gene3D" id="3.40.50.300">
    <property type="entry name" value="P-loop containing nucleotide triphosphate hydrolases"/>
    <property type="match status" value="1"/>
</dbReference>
<dbReference type="SUPFAM" id="SSF52540">
    <property type="entry name" value="P-loop containing nucleoside triphosphate hydrolases"/>
    <property type="match status" value="1"/>
</dbReference>
<name>A0A5S9NTJ6_9GAMM</name>
<dbReference type="EC" id="2.7.7.7" evidence="1"/>
<dbReference type="GO" id="GO:0003887">
    <property type="term" value="F:DNA-directed DNA polymerase activity"/>
    <property type="evidence" value="ECO:0007669"/>
    <property type="project" value="UniProtKB-KW"/>
</dbReference>
<keyword evidence="4" id="KW-0548">Nucleotidyltransferase</keyword>
<dbReference type="InterPro" id="IPR027417">
    <property type="entry name" value="P-loop_NTPase"/>
</dbReference>
<comment type="catalytic activity">
    <reaction evidence="3">
        <text>DNA(n) + a 2'-deoxyribonucleoside 5'-triphosphate = DNA(n+1) + diphosphate</text>
        <dbReference type="Rhea" id="RHEA:22508"/>
        <dbReference type="Rhea" id="RHEA-COMP:17339"/>
        <dbReference type="Rhea" id="RHEA-COMP:17340"/>
        <dbReference type="ChEBI" id="CHEBI:33019"/>
        <dbReference type="ChEBI" id="CHEBI:61560"/>
        <dbReference type="ChEBI" id="CHEBI:173112"/>
        <dbReference type="EC" id="2.7.7.7"/>
    </reaction>
</comment>
<dbReference type="InterPro" id="IPR004622">
    <property type="entry name" value="DNA_pol_HolB"/>
</dbReference>
<dbReference type="GO" id="GO:0008408">
    <property type="term" value="F:3'-5' exonuclease activity"/>
    <property type="evidence" value="ECO:0007669"/>
    <property type="project" value="InterPro"/>
</dbReference>
<accession>A0A5S9NTJ6</accession>
<keyword evidence="4" id="KW-0808">Transferase</keyword>
<evidence type="ECO:0000313" key="6">
    <source>
        <dbReference type="Proteomes" id="UP000441399"/>
    </source>
</evidence>
<dbReference type="PANTHER" id="PTHR11669:SF8">
    <property type="entry name" value="DNA POLYMERASE III SUBUNIT DELTA"/>
    <property type="match status" value="1"/>
</dbReference>
<gene>
    <name evidence="4" type="primary">holB_2</name>
    <name evidence="5" type="synonym">holB_1</name>
    <name evidence="5" type="ORF">OPDIPICF_01456</name>
    <name evidence="4" type="ORF">OPDIPICF_03925</name>
</gene>
<dbReference type="AlphaFoldDB" id="A0A5S9NTJ6"/>
<sequence length="332" mass="37244">MSSWRPYPWLQQSWEHLHSLRQQGKLPHGMLISGDRGLGKAELAQGLASVLLCREQENAEFACGQCKGCQLQQAGTHPDIMRIGLEEKSKQIKVDQVRKVVDFINKTSQQDGNKVVVIEPAEALNINAANALLKCLEEPTKDSFLLLVSHAPGRLLPTIRSRCQVVAVSKPKHDEAKAWLQAHVAAVDSDQDAEKLLMLAQDNPLLAQQYSDDGILTEFDDLAAQLYKLYLGQLALVQYAERVNKGDVPVWLNLSQQFLWTLIRSHMLKVALPIASVESFQQVIEKDGFSKRAYQMLEEIQQAIAEMNSTSNPNTQLLIESLLVRWQAFLRG</sequence>
<organism evidence="4 6">
    <name type="scientific">BD1-7 clade bacterium</name>
    <dbReference type="NCBI Taxonomy" id="2029982"/>
    <lineage>
        <taxon>Bacteria</taxon>
        <taxon>Pseudomonadati</taxon>
        <taxon>Pseudomonadota</taxon>
        <taxon>Gammaproteobacteria</taxon>
        <taxon>Cellvibrionales</taxon>
        <taxon>Spongiibacteraceae</taxon>
        <taxon>BD1-7 clade</taxon>
    </lineage>
</organism>
<evidence type="ECO:0000313" key="5">
    <source>
        <dbReference type="EMBL" id="CAA0109311.1"/>
    </source>
</evidence>
<protein>
    <recommendedName>
        <fullName evidence="1">DNA-directed DNA polymerase</fullName>
        <ecNumber evidence="1">2.7.7.7</ecNumber>
    </recommendedName>
</protein>
<dbReference type="NCBIfam" id="TIGR00678">
    <property type="entry name" value="holB"/>
    <property type="match status" value="1"/>
</dbReference>
<evidence type="ECO:0000256" key="2">
    <source>
        <dbReference type="ARBA" id="ARBA00022932"/>
    </source>
</evidence>
<evidence type="ECO:0000256" key="3">
    <source>
        <dbReference type="ARBA" id="ARBA00049244"/>
    </source>
</evidence>
<reference evidence="4 6" key="1">
    <citation type="submission" date="2019-11" db="EMBL/GenBank/DDBJ databases">
        <authorList>
            <person name="Holert J."/>
        </authorList>
    </citation>
    <scope>NUCLEOTIDE SEQUENCE [LARGE SCALE GENOMIC DNA]</scope>
    <source>
        <strain evidence="4">SB11_3</strain>
    </source>
</reference>
<dbReference type="EMBL" id="CACSIO010000003">
    <property type="protein sequence ID" value="CAA0094004.1"/>
    <property type="molecule type" value="Genomic_DNA"/>
</dbReference>
<dbReference type="GO" id="GO:0006261">
    <property type="term" value="P:DNA-templated DNA replication"/>
    <property type="evidence" value="ECO:0007669"/>
    <property type="project" value="TreeGrafter"/>
</dbReference>
<dbReference type="PANTHER" id="PTHR11669">
    <property type="entry name" value="REPLICATION FACTOR C / DNA POLYMERASE III GAMMA-TAU SUBUNIT"/>
    <property type="match status" value="1"/>
</dbReference>
<keyword evidence="6" id="KW-1185">Reference proteome</keyword>
<keyword evidence="2" id="KW-0239">DNA-directed DNA polymerase</keyword>
<dbReference type="InterPro" id="IPR050238">
    <property type="entry name" value="DNA_Rep/Repair_Clamp_Loader"/>
</dbReference>
<dbReference type="NCBIfam" id="NF004310">
    <property type="entry name" value="PRK05707.1"/>
    <property type="match status" value="1"/>
</dbReference>